<evidence type="ECO:0000256" key="11">
    <source>
        <dbReference type="ARBA" id="ARBA00023277"/>
    </source>
</evidence>
<dbReference type="GO" id="GO:0046872">
    <property type="term" value="F:metal ion binding"/>
    <property type="evidence" value="ECO:0007669"/>
    <property type="project" value="UniProtKB-KW"/>
</dbReference>
<dbReference type="STRING" id="1573173.A0A167BIL6"/>
<keyword evidence="6" id="KW-0136">Cellulose degradation</keyword>
<evidence type="ECO:0000313" key="18">
    <source>
        <dbReference type="Proteomes" id="UP000076584"/>
    </source>
</evidence>
<evidence type="ECO:0000256" key="2">
    <source>
        <dbReference type="ARBA" id="ARBA00004613"/>
    </source>
</evidence>
<evidence type="ECO:0000256" key="5">
    <source>
        <dbReference type="ARBA" id="ARBA00022729"/>
    </source>
</evidence>
<evidence type="ECO:0000256" key="9">
    <source>
        <dbReference type="ARBA" id="ARBA00023033"/>
    </source>
</evidence>
<evidence type="ECO:0000313" key="17">
    <source>
        <dbReference type="EMBL" id="KZL81382.1"/>
    </source>
</evidence>
<evidence type="ECO:0000256" key="10">
    <source>
        <dbReference type="ARBA" id="ARBA00023157"/>
    </source>
</evidence>
<evidence type="ECO:0000256" key="1">
    <source>
        <dbReference type="ARBA" id="ARBA00001973"/>
    </source>
</evidence>
<keyword evidence="5" id="KW-0732">Signal</keyword>
<organism evidence="17 18">
    <name type="scientific">Colletotrichum incanum</name>
    <name type="common">Soybean anthracnose fungus</name>
    <dbReference type="NCBI Taxonomy" id="1573173"/>
    <lineage>
        <taxon>Eukaryota</taxon>
        <taxon>Fungi</taxon>
        <taxon>Dikarya</taxon>
        <taxon>Ascomycota</taxon>
        <taxon>Pezizomycotina</taxon>
        <taxon>Sordariomycetes</taxon>
        <taxon>Hypocreomycetidae</taxon>
        <taxon>Glomerellales</taxon>
        <taxon>Glomerellaceae</taxon>
        <taxon>Colletotrichum</taxon>
        <taxon>Colletotrichum spaethianum species complex</taxon>
    </lineage>
</organism>
<keyword evidence="3" id="KW-0964">Secreted</keyword>
<evidence type="ECO:0000256" key="7">
    <source>
        <dbReference type="ARBA" id="ARBA00023002"/>
    </source>
</evidence>
<dbReference type="InterPro" id="IPR035971">
    <property type="entry name" value="CBD_sf"/>
</dbReference>
<keyword evidence="4" id="KW-0479">Metal-binding</keyword>
<comment type="cofactor">
    <cofactor evidence="1">
        <name>Cu(2+)</name>
        <dbReference type="ChEBI" id="CHEBI:29036"/>
    </cofactor>
</comment>
<reference evidence="17 18" key="1">
    <citation type="submission" date="2015-06" db="EMBL/GenBank/DDBJ databases">
        <title>Survival trade-offs in plant roots during colonization by closely related pathogenic and mutualistic fungi.</title>
        <authorList>
            <person name="Hacquard S."/>
            <person name="Kracher B."/>
            <person name="Hiruma K."/>
            <person name="Weinman A."/>
            <person name="Muench P."/>
            <person name="Garrido Oter R."/>
            <person name="Ver Loren van Themaat E."/>
            <person name="Dallerey J.-F."/>
            <person name="Damm U."/>
            <person name="Henrissat B."/>
            <person name="Lespinet O."/>
            <person name="Thon M."/>
            <person name="Kemen E."/>
            <person name="McHardy A.C."/>
            <person name="Schulze-Lefert P."/>
            <person name="O'Connell R.J."/>
        </authorList>
    </citation>
    <scope>NUCLEOTIDE SEQUENCE [LARGE SCALE GENOMIC DNA]</scope>
    <source>
        <strain evidence="17 18">MAFF 238704</strain>
    </source>
</reference>
<dbReference type="CDD" id="cd21175">
    <property type="entry name" value="LPMO_AA9"/>
    <property type="match status" value="1"/>
</dbReference>
<evidence type="ECO:0000256" key="14">
    <source>
        <dbReference type="ARBA" id="ARBA00045077"/>
    </source>
</evidence>
<protein>
    <recommendedName>
        <fullName evidence="15">lytic cellulose monooxygenase (C4-dehydrogenating)</fullName>
        <ecNumber evidence="15">1.14.99.56</ecNumber>
    </recommendedName>
</protein>
<accession>A0A167BIL6</accession>
<dbReference type="Pfam" id="PF00734">
    <property type="entry name" value="CBM_1"/>
    <property type="match status" value="1"/>
</dbReference>
<keyword evidence="18" id="KW-1185">Reference proteome</keyword>
<name>A0A167BIL6_COLIC</name>
<comment type="caution">
    <text evidence="17">The sequence shown here is derived from an EMBL/GenBank/DDBJ whole genome shotgun (WGS) entry which is preliminary data.</text>
</comment>
<dbReference type="GO" id="GO:0030248">
    <property type="term" value="F:cellulose binding"/>
    <property type="evidence" value="ECO:0007669"/>
    <property type="project" value="InterPro"/>
</dbReference>
<evidence type="ECO:0000256" key="3">
    <source>
        <dbReference type="ARBA" id="ARBA00022525"/>
    </source>
</evidence>
<dbReference type="InterPro" id="IPR005103">
    <property type="entry name" value="AA9_LPMO"/>
</dbReference>
<dbReference type="EC" id="1.14.99.56" evidence="15"/>
<keyword evidence="9" id="KW-0503">Monooxygenase</keyword>
<dbReference type="Gene3D" id="2.70.50.70">
    <property type="match status" value="1"/>
</dbReference>
<keyword evidence="7" id="KW-0560">Oxidoreductase</keyword>
<dbReference type="Pfam" id="PF03443">
    <property type="entry name" value="AA9"/>
    <property type="match status" value="1"/>
</dbReference>
<dbReference type="Proteomes" id="UP000076584">
    <property type="component" value="Unassembled WGS sequence"/>
</dbReference>
<feature type="domain" description="CBM1" evidence="16">
    <location>
        <begin position="307"/>
        <end position="344"/>
    </location>
</feature>
<evidence type="ECO:0000256" key="4">
    <source>
        <dbReference type="ARBA" id="ARBA00022723"/>
    </source>
</evidence>
<dbReference type="SUPFAM" id="SSF57180">
    <property type="entry name" value="Cellulose-binding domain"/>
    <property type="match status" value="1"/>
</dbReference>
<dbReference type="PANTHER" id="PTHR33353">
    <property type="entry name" value="PUTATIVE (AFU_ORTHOLOGUE AFUA_1G12560)-RELATED"/>
    <property type="match status" value="1"/>
</dbReference>
<dbReference type="AlphaFoldDB" id="A0A167BIL6"/>
<dbReference type="GO" id="GO:0004497">
    <property type="term" value="F:monooxygenase activity"/>
    <property type="evidence" value="ECO:0007669"/>
    <property type="project" value="UniProtKB-KW"/>
</dbReference>
<dbReference type="GO" id="GO:0030245">
    <property type="term" value="P:cellulose catabolic process"/>
    <property type="evidence" value="ECO:0007669"/>
    <property type="project" value="UniProtKB-KW"/>
</dbReference>
<comment type="subcellular location">
    <subcellularLocation>
        <location evidence="2">Secreted</location>
    </subcellularLocation>
</comment>
<dbReference type="PROSITE" id="PS51164">
    <property type="entry name" value="CBM1_2"/>
    <property type="match status" value="1"/>
</dbReference>
<evidence type="ECO:0000256" key="6">
    <source>
        <dbReference type="ARBA" id="ARBA00023001"/>
    </source>
</evidence>
<dbReference type="PANTHER" id="PTHR33353:SF9">
    <property type="entry name" value="ENDOGLUCANASE II"/>
    <property type="match status" value="1"/>
</dbReference>
<evidence type="ECO:0000256" key="13">
    <source>
        <dbReference type="ARBA" id="ARBA00044502"/>
    </source>
</evidence>
<dbReference type="InterPro" id="IPR000254">
    <property type="entry name" value="CBD"/>
</dbReference>
<comment type="catalytic activity">
    <reaction evidence="14">
        <text>[(1-&gt;4)-beta-D-glucosyl]n+m + reduced acceptor + O2 = 4-dehydro-beta-D-glucosyl-[(1-&gt;4)-beta-D-glucosyl]n-1 + [(1-&gt;4)-beta-D-glucosyl]m + acceptor + H2O.</text>
        <dbReference type="EC" id="1.14.99.56"/>
    </reaction>
</comment>
<keyword evidence="11" id="KW-0119">Carbohydrate metabolism</keyword>
<sequence>MAPLAVPSYHTHIIHPVSYQALIVMKTAVLSLLAIAANQVSAHATFQQLWIDGVDFGGQCARLPLSNSPIQDVTSNNVRCNANSGPVARKCVVKAGSSVVVEMHQQPNDRSCAQEAIGGAHYGPVLAYLTKVTDSSTADGSTGWFKIYQDGWSAKAGSVNGDGDNWGSKDMNTCCGKVQLKIPADIPAGDYLLRAESVALHAAGSSGGAQLYMTCFQLTITGGGSASPGTVLFPGAYKASDPGLLVDIHRSLATYVVPGPTVYAGGSTKSAGSGCVGCESTCTAGSGPTGTASSVPQATVTGGLPGCAVAKFAQCGGEGYTGCTTCASGSTCQAVSPPYYYQCA</sequence>
<keyword evidence="8" id="KW-0186">Copper</keyword>
<dbReference type="InterPro" id="IPR049892">
    <property type="entry name" value="AA9"/>
</dbReference>
<evidence type="ECO:0000256" key="12">
    <source>
        <dbReference type="ARBA" id="ARBA00023326"/>
    </source>
</evidence>
<dbReference type="SMART" id="SM00236">
    <property type="entry name" value="fCBD"/>
    <property type="match status" value="1"/>
</dbReference>
<dbReference type="EMBL" id="LFIW01001670">
    <property type="protein sequence ID" value="KZL81382.1"/>
    <property type="molecule type" value="Genomic_DNA"/>
</dbReference>
<gene>
    <name evidence="17" type="ORF">CI238_00349</name>
</gene>
<comment type="similarity">
    <text evidence="13">Belongs to the polysaccharide monooxygenase AA9 family.</text>
</comment>
<evidence type="ECO:0000256" key="15">
    <source>
        <dbReference type="ARBA" id="ARBA00047174"/>
    </source>
</evidence>
<proteinExistence type="inferred from homology"/>
<keyword evidence="10" id="KW-1015">Disulfide bond</keyword>
<keyword evidence="12" id="KW-0624">Polysaccharide degradation</keyword>
<evidence type="ECO:0000259" key="16">
    <source>
        <dbReference type="PROSITE" id="PS51164"/>
    </source>
</evidence>
<evidence type="ECO:0000256" key="8">
    <source>
        <dbReference type="ARBA" id="ARBA00023008"/>
    </source>
</evidence>
<dbReference type="GO" id="GO:0005576">
    <property type="term" value="C:extracellular region"/>
    <property type="evidence" value="ECO:0007669"/>
    <property type="project" value="UniProtKB-SubCell"/>
</dbReference>